<protein>
    <submittedName>
        <fullName evidence="1">Uncharacterized protein</fullName>
    </submittedName>
</protein>
<accession>A0ABX7WZE4</accession>
<reference evidence="1 2" key="1">
    <citation type="submission" date="2021-04" db="EMBL/GenBank/DDBJ databases">
        <title>Genomics, taxonomy and metabolism of representatives of sulfur bacteria of the genus Thiothrix: Thiothrix fructosivorans QT, Thiothrix unzii A1T and three new species, Thiothrix subterranea sp. nov., Thiothrix litoralis sp. nov. and 'Candidatus Thiothrix anitrata' sp. nov.</title>
        <authorList>
            <person name="Ravin N.V."/>
            <person name="Smolyakov D."/>
            <person name="Rudenko T.S."/>
            <person name="Mardanov A.V."/>
            <person name="Beletsky A.V."/>
            <person name="Markov N.D."/>
            <person name="Fomenkov A.I."/>
            <person name="Roberts R.J."/>
            <person name="Karnachuk O.V."/>
            <person name="Novikov A."/>
            <person name="Grabovich M.Y."/>
        </authorList>
    </citation>
    <scope>NUCLEOTIDE SEQUENCE [LARGE SCALE GENOMIC DNA]</scope>
    <source>
        <strain evidence="1 2">AS</strain>
    </source>
</reference>
<dbReference type="Proteomes" id="UP000672039">
    <property type="component" value="Chromosome"/>
</dbReference>
<evidence type="ECO:0000313" key="1">
    <source>
        <dbReference type="EMBL" id="QTR47763.1"/>
    </source>
</evidence>
<proteinExistence type="predicted"/>
<dbReference type="RefSeq" id="WP_210224005.1">
    <property type="nucleotide sequence ID" value="NZ_CP072801.1"/>
</dbReference>
<organism evidence="1 2">
    <name type="scientific">Thiothrix litoralis</name>
    <dbReference type="NCBI Taxonomy" id="2891210"/>
    <lineage>
        <taxon>Bacteria</taxon>
        <taxon>Pseudomonadati</taxon>
        <taxon>Pseudomonadota</taxon>
        <taxon>Gammaproteobacteria</taxon>
        <taxon>Thiotrichales</taxon>
        <taxon>Thiotrichaceae</taxon>
        <taxon>Thiothrix</taxon>
    </lineage>
</organism>
<keyword evidence="2" id="KW-1185">Reference proteome</keyword>
<gene>
    <name evidence="1" type="ORF">J9253_07545</name>
</gene>
<dbReference type="EMBL" id="CP072801">
    <property type="protein sequence ID" value="QTR47763.1"/>
    <property type="molecule type" value="Genomic_DNA"/>
</dbReference>
<sequence>MINDHDYRSQPTYSQAETVLDGLEDVRMIVMLCVDALDHASLPELSHVSRAIDTVSENLWNLCHVSKDLQDRLYQEFLKSKQGGAK</sequence>
<evidence type="ECO:0000313" key="2">
    <source>
        <dbReference type="Proteomes" id="UP000672039"/>
    </source>
</evidence>
<name>A0ABX7WZE4_9GAMM</name>